<dbReference type="InterPro" id="IPR007450">
    <property type="entry name" value="BamE_dom"/>
</dbReference>
<feature type="domain" description="Outer membrane protein assembly factor BamE" evidence="4">
    <location>
        <begin position="30"/>
        <end position="105"/>
    </location>
</feature>
<organism evidence="5 6">
    <name type="scientific">Niveispirillum lacus</name>
    <dbReference type="NCBI Taxonomy" id="1981099"/>
    <lineage>
        <taxon>Bacteria</taxon>
        <taxon>Pseudomonadati</taxon>
        <taxon>Pseudomonadota</taxon>
        <taxon>Alphaproteobacteria</taxon>
        <taxon>Rhodospirillales</taxon>
        <taxon>Azospirillaceae</taxon>
        <taxon>Niveispirillum</taxon>
    </lineage>
</organism>
<gene>
    <name evidence="5" type="ORF">CHU95_11900</name>
</gene>
<dbReference type="Pfam" id="PF04355">
    <property type="entry name" value="BamE"/>
    <property type="match status" value="1"/>
</dbReference>
<dbReference type="PANTHER" id="PTHR37482:SF1">
    <property type="entry name" value="OUTER MEMBRANE PROTEIN ASSEMBLY FACTOR BAME"/>
    <property type="match status" value="1"/>
</dbReference>
<keyword evidence="3" id="KW-0998">Cell outer membrane</keyword>
<dbReference type="Gene3D" id="3.30.1450.10">
    <property type="match status" value="1"/>
</dbReference>
<dbReference type="OrthoDB" id="7160681at2"/>
<dbReference type="Proteomes" id="UP000216998">
    <property type="component" value="Unassembled WGS sequence"/>
</dbReference>
<keyword evidence="2" id="KW-0472">Membrane</keyword>
<keyword evidence="6" id="KW-1185">Reference proteome</keyword>
<keyword evidence="5" id="KW-0946">Virion</keyword>
<sequence>MRKTHATALLTFGLLGLGLTGCSPIVAQRGNLVEDNRLAQIQTGQTTREQVQYVLGTPTSTGVIDGSTWYYIGRRTEQTAFLDPEVTAERIIRVRFDEGGTVQEIMELNGAAEAAYVEPVARVTPTVGHDLNFFEQLLGNLSKPSRKKKDDKKKKR</sequence>
<evidence type="ECO:0000313" key="5">
    <source>
        <dbReference type="EMBL" id="OYQ34158.1"/>
    </source>
</evidence>
<dbReference type="InterPro" id="IPR026592">
    <property type="entry name" value="BamE"/>
</dbReference>
<dbReference type="PANTHER" id="PTHR37482">
    <property type="entry name" value="OUTER MEMBRANE PROTEIN ASSEMBLY FACTOR BAME"/>
    <property type="match status" value="1"/>
</dbReference>
<reference evidence="5 6" key="1">
    <citation type="submission" date="2017-07" db="EMBL/GenBank/DDBJ databases">
        <title>Niveispirillum cyanobacteriorum sp. nov., isolated from cyanobacterial aggregates in a eutrophic lake.</title>
        <authorList>
            <person name="Cai H."/>
        </authorList>
    </citation>
    <scope>NUCLEOTIDE SEQUENCE [LARGE SCALE GENOMIC DNA]</scope>
    <source>
        <strain evidence="6">TH1-14</strain>
    </source>
</reference>
<dbReference type="GO" id="GO:1990063">
    <property type="term" value="C:Bam protein complex"/>
    <property type="evidence" value="ECO:0007669"/>
    <property type="project" value="TreeGrafter"/>
</dbReference>
<dbReference type="AlphaFoldDB" id="A0A255YY92"/>
<evidence type="ECO:0000256" key="1">
    <source>
        <dbReference type="ARBA" id="ARBA00022729"/>
    </source>
</evidence>
<evidence type="ECO:0000256" key="2">
    <source>
        <dbReference type="ARBA" id="ARBA00023136"/>
    </source>
</evidence>
<dbReference type="EMBL" id="NOXU01000029">
    <property type="protein sequence ID" value="OYQ34158.1"/>
    <property type="molecule type" value="Genomic_DNA"/>
</dbReference>
<protein>
    <submittedName>
        <fullName evidence="5">Cell envelope protein SmpA</fullName>
    </submittedName>
</protein>
<keyword evidence="5" id="KW-0261">Viral envelope protein</keyword>
<dbReference type="InterPro" id="IPR037873">
    <property type="entry name" value="BamE-like"/>
</dbReference>
<dbReference type="GO" id="GO:0051205">
    <property type="term" value="P:protein insertion into membrane"/>
    <property type="evidence" value="ECO:0007669"/>
    <property type="project" value="TreeGrafter"/>
</dbReference>
<accession>A0A255YY92</accession>
<comment type="caution">
    <text evidence="5">The sequence shown here is derived from an EMBL/GenBank/DDBJ whole genome shotgun (WGS) entry which is preliminary data.</text>
</comment>
<evidence type="ECO:0000256" key="3">
    <source>
        <dbReference type="ARBA" id="ARBA00023237"/>
    </source>
</evidence>
<name>A0A255YY92_9PROT</name>
<dbReference type="PROSITE" id="PS51257">
    <property type="entry name" value="PROKAR_LIPOPROTEIN"/>
    <property type="match status" value="1"/>
</dbReference>
<evidence type="ECO:0000259" key="4">
    <source>
        <dbReference type="Pfam" id="PF04355"/>
    </source>
</evidence>
<dbReference type="GO" id="GO:0043165">
    <property type="term" value="P:Gram-negative-bacterium-type cell outer membrane assembly"/>
    <property type="evidence" value="ECO:0007669"/>
    <property type="project" value="TreeGrafter"/>
</dbReference>
<proteinExistence type="predicted"/>
<dbReference type="GO" id="GO:0030674">
    <property type="term" value="F:protein-macromolecule adaptor activity"/>
    <property type="evidence" value="ECO:0007669"/>
    <property type="project" value="TreeGrafter"/>
</dbReference>
<keyword evidence="1" id="KW-0732">Signal</keyword>
<evidence type="ECO:0000313" key="6">
    <source>
        <dbReference type="Proteomes" id="UP000216998"/>
    </source>
</evidence>